<accession>A0A0E0RYP6</accession>
<evidence type="ECO:0000313" key="3">
    <source>
        <dbReference type="EnsemblFungi" id="CEF76371"/>
    </source>
</evidence>
<feature type="coiled-coil region" evidence="1">
    <location>
        <begin position="240"/>
        <end position="304"/>
    </location>
</feature>
<evidence type="ECO:0000313" key="4">
    <source>
        <dbReference type="Proteomes" id="UP000070720"/>
    </source>
</evidence>
<dbReference type="EnsemblFungi" id="CEF76371">
    <property type="protein sequence ID" value="CEF76371"/>
    <property type="gene ID" value="FGRRES_17100"/>
</dbReference>
<keyword evidence="4" id="KW-1185">Reference proteome</keyword>
<accession>A0A098DEK5</accession>
<dbReference type="eggNOG" id="ENOG502QYU0">
    <property type="taxonomic scope" value="Eukaryota"/>
</dbReference>
<organism evidence="2 4">
    <name type="scientific">Gibberella zeae (strain ATCC MYA-4620 / CBS 123657 / FGSC 9075 / NRRL 31084 / PH-1)</name>
    <name type="common">Wheat head blight fungus</name>
    <name type="synonym">Fusarium graminearum</name>
    <dbReference type="NCBI Taxonomy" id="229533"/>
    <lineage>
        <taxon>Eukaryota</taxon>
        <taxon>Fungi</taxon>
        <taxon>Dikarya</taxon>
        <taxon>Ascomycota</taxon>
        <taxon>Pezizomycotina</taxon>
        <taxon>Sordariomycetes</taxon>
        <taxon>Hypocreomycetidae</taxon>
        <taxon>Hypocreales</taxon>
        <taxon>Nectriaceae</taxon>
        <taxon>Fusarium</taxon>
    </lineage>
</organism>
<dbReference type="AlphaFoldDB" id="A0A098DEK5"/>
<proteinExistence type="predicted"/>
<dbReference type="Proteomes" id="UP000070720">
    <property type="component" value="Chromosome 2"/>
</dbReference>
<evidence type="ECO:0000256" key="1">
    <source>
        <dbReference type="SAM" id="Coils"/>
    </source>
</evidence>
<dbReference type="InParanoid" id="A0A098DEK5"/>
<gene>
    <name evidence="3" type="primary">FG08111.1</name>
    <name evidence="2" type="ORF">FGRAMPH1_01T09139</name>
</gene>
<sequence>MSHLDTQISTAAVIGWQSLENQNFLAEPDPKQNSLTFKARFEKPFFFFEICIPVYLKLIERRALTHTFLILNIQLSTIETFSLEVLSTIPEPVKRKLNSPVLRLDFKLSDNITTLIPLYATEQPKQGRTHSGVVLDSVLKISQATSISVYISHDASYEAQLNSIRNSLNKGYYQSIPKSQLDLQRLYQGQGTKIAFLHTQSEEAYVTEPDQLPSYPNLQSPSLGRPMQLKRPRVEHDECKDDMISSLAEAVKAMQEKEEKLDKETRLRQEFEERVATLEKEKETARLESRLKTVETEIESLQSEFDKFEPPDGRIFDIEEDLRDVGEKYENISEAMVTKDNMEDFGRDLLREIGRRIMSNDY</sequence>
<protein>
    <submittedName>
        <fullName evidence="2">Chromosome 2, complete genome</fullName>
    </submittedName>
</protein>
<reference evidence="3" key="4">
    <citation type="submission" date="2017-01" db="UniProtKB">
        <authorList>
            <consortium name="EnsemblFungi"/>
        </authorList>
    </citation>
    <scope>IDENTIFICATION</scope>
    <source>
        <strain evidence="3">PH-1 / ATCC MYA-4620 / FGSC 9075 / NRRL 31084</strain>
    </source>
</reference>
<keyword evidence="1" id="KW-0175">Coiled coil</keyword>
<name>A0A098DEK5_GIBZE</name>
<reference evidence="2 4" key="3">
    <citation type="journal article" date="2015" name="BMC Genomics">
        <title>The completed genome sequence of the pathogenic ascomycete fungus Fusarium graminearum.</title>
        <authorList>
            <person name="King R."/>
            <person name="Urban M."/>
            <person name="Hammond-Kosack M.C."/>
            <person name="Hassani-Pak K."/>
            <person name="Hammond-Kosack K.E."/>
        </authorList>
    </citation>
    <scope>NUCLEOTIDE SEQUENCE [LARGE SCALE GENOMIC DNA]</scope>
    <source>
        <strain evidence="4">ATCC MYA-4620 / CBS 123657 / FGSC 9075 / NRRL 31084 / PH-1</strain>
        <strain evidence="2">PH-1</strain>
    </source>
</reference>
<reference evidence="3 4" key="2">
    <citation type="journal article" date="2010" name="Nature">
        <title>Comparative genomics reveals mobile pathogenicity chromosomes in Fusarium.</title>
        <authorList>
            <person name="Ma L.J."/>
            <person name="van der Does H.C."/>
            <person name="Borkovich K.A."/>
            <person name="Coleman J.J."/>
            <person name="Daboussi M.J."/>
            <person name="Di Pietro A."/>
            <person name="Dufresne M."/>
            <person name="Freitag M."/>
            <person name="Grabherr M."/>
            <person name="Henrissat B."/>
            <person name="Houterman P.M."/>
            <person name="Kang S."/>
            <person name="Shim W.B."/>
            <person name="Woloshuk C."/>
            <person name="Xie X."/>
            <person name="Xu J.R."/>
            <person name="Antoniw J."/>
            <person name="Baker S.E."/>
            <person name="Bluhm B.H."/>
            <person name="Breakspear A."/>
            <person name="Brown D.W."/>
            <person name="Butchko R.A."/>
            <person name="Chapman S."/>
            <person name="Coulson R."/>
            <person name="Coutinho P.M."/>
            <person name="Danchin E.G."/>
            <person name="Diener A."/>
            <person name="Gale L.R."/>
            <person name="Gardiner D.M."/>
            <person name="Goff S."/>
            <person name="Hammond-Kosack K.E."/>
            <person name="Hilburn K."/>
            <person name="Hua-Van A."/>
            <person name="Jonkers W."/>
            <person name="Kazan K."/>
            <person name="Kodira C.D."/>
            <person name="Koehrsen M."/>
            <person name="Kumar L."/>
            <person name="Lee Y.H."/>
            <person name="Li L."/>
            <person name="Manners J.M."/>
            <person name="Miranda-Saavedra D."/>
            <person name="Mukherjee M."/>
            <person name="Park G."/>
            <person name="Park J."/>
            <person name="Park S.Y."/>
            <person name="Proctor R.H."/>
            <person name="Regev A."/>
            <person name="Ruiz-Roldan M.C."/>
            <person name="Sain D."/>
            <person name="Sakthikumar S."/>
            <person name="Sykes S."/>
            <person name="Schwartz D.C."/>
            <person name="Turgeon B.G."/>
            <person name="Wapinski I."/>
            <person name="Yoder O."/>
            <person name="Young S."/>
            <person name="Zeng Q."/>
            <person name="Zhou S."/>
            <person name="Galagan J."/>
            <person name="Cuomo C.A."/>
            <person name="Kistler H.C."/>
            <person name="Rep M."/>
        </authorList>
    </citation>
    <scope>GENOME REANNOTATION</scope>
    <source>
        <strain evidence="4">ATCC MYA-4620 / CBS 123657 / FGSC 9075 / NRRL 31084 / PH-1</strain>
        <strain evidence="3">PH-1 / ATCC MYA-4620 / FGSC 9075 / NRRL 31084</strain>
    </source>
</reference>
<dbReference type="EMBL" id="HG970333">
    <property type="protein sequence ID" value="CEF76371.1"/>
    <property type="molecule type" value="Genomic_DNA"/>
</dbReference>
<evidence type="ECO:0000313" key="2">
    <source>
        <dbReference type="EMBL" id="CEF76371.1"/>
    </source>
</evidence>
<dbReference type="VEuPathDB" id="FungiDB:FGRAMPH1_01G09139"/>
<reference evidence="3 4" key="1">
    <citation type="journal article" date="2007" name="Science">
        <title>The Fusarium graminearum genome reveals a link between localized polymorphism and pathogen specialization.</title>
        <authorList>
            <person name="Cuomo C.A."/>
            <person name="Gueldener U."/>
            <person name="Xu J.-R."/>
            <person name="Trail F."/>
            <person name="Turgeon B.G."/>
            <person name="Di Pietro A."/>
            <person name="Walton J.D."/>
            <person name="Ma L.-J."/>
            <person name="Baker S.E."/>
            <person name="Rep M."/>
            <person name="Adam G."/>
            <person name="Antoniw J."/>
            <person name="Baldwin T."/>
            <person name="Calvo S.E."/>
            <person name="Chang Y.-L."/>
            <person name="DeCaprio D."/>
            <person name="Gale L.R."/>
            <person name="Gnerre S."/>
            <person name="Goswami R.S."/>
            <person name="Hammond-Kosack K."/>
            <person name="Harris L.J."/>
            <person name="Hilburn K."/>
            <person name="Kennell J.C."/>
            <person name="Kroken S."/>
            <person name="Magnuson J.K."/>
            <person name="Mannhaupt G."/>
            <person name="Mauceli E.W."/>
            <person name="Mewes H.-W."/>
            <person name="Mitterbauer R."/>
            <person name="Muehlbauer G."/>
            <person name="Muensterkoetter M."/>
            <person name="Nelson D."/>
            <person name="O'Donnell K."/>
            <person name="Ouellet T."/>
            <person name="Qi W."/>
            <person name="Quesneville H."/>
            <person name="Roncero M.I.G."/>
            <person name="Seong K.-Y."/>
            <person name="Tetko I.V."/>
            <person name="Urban M."/>
            <person name="Waalwijk C."/>
            <person name="Ward T.J."/>
            <person name="Yao J."/>
            <person name="Birren B.W."/>
            <person name="Kistler H.C."/>
        </authorList>
    </citation>
    <scope>NUCLEOTIDE SEQUENCE [LARGE SCALE GENOMIC DNA]</scope>
    <source>
        <strain evidence="4">ATCC MYA-4620 / CBS 123657 / FGSC 9075 / NRRL 31084 / PH-1</strain>
        <strain evidence="3">PH-1 / ATCC MYA-4620 / FGSC 9075 / NRRL 31084</strain>
    </source>
</reference>